<reference evidence="2 3" key="1">
    <citation type="submission" date="2013-09" db="EMBL/GenBank/DDBJ databases">
        <authorList>
            <person name="Zeng Z."/>
            <person name="Chen C."/>
        </authorList>
    </citation>
    <scope>NUCLEOTIDE SEQUENCE [LARGE SCALE GENOMIC DNA]</scope>
    <source>
        <strain evidence="2 3">GH29-5</strain>
    </source>
</reference>
<evidence type="ECO:0000313" key="2">
    <source>
        <dbReference type="EMBL" id="KGO89480.1"/>
    </source>
</evidence>
<evidence type="ECO:0000259" key="1">
    <source>
        <dbReference type="PROSITE" id="PS51819"/>
    </source>
</evidence>
<proteinExistence type="predicted"/>
<comment type="caution">
    <text evidence="2">The sequence shown here is derived from an EMBL/GenBank/DDBJ whole genome shotgun (WGS) entry which is preliminary data.</text>
</comment>
<dbReference type="OrthoDB" id="9798430at2"/>
<accession>A0A0A2MMG2</accession>
<dbReference type="Proteomes" id="UP000030121">
    <property type="component" value="Unassembled WGS sequence"/>
</dbReference>
<dbReference type="AlphaFoldDB" id="A0A0A2MMG2"/>
<name>A0A0A2MMG2_9FLAO</name>
<dbReference type="InterPro" id="IPR029068">
    <property type="entry name" value="Glyas_Bleomycin-R_OHBP_Dase"/>
</dbReference>
<dbReference type="STRING" id="1121899.GCA_000430025_00485"/>
<dbReference type="Gene3D" id="3.10.180.10">
    <property type="entry name" value="2,3-Dihydroxybiphenyl 1,2-Dioxygenase, domain 1"/>
    <property type="match status" value="1"/>
</dbReference>
<dbReference type="SUPFAM" id="SSF54593">
    <property type="entry name" value="Glyoxalase/Bleomycin resistance protein/Dihydroxybiphenyl dioxygenase"/>
    <property type="match status" value="1"/>
</dbReference>
<gene>
    <name evidence="2" type="ORF">Q764_06815</name>
</gene>
<dbReference type="InterPro" id="IPR053863">
    <property type="entry name" value="Glyoxy/Ble-like_N"/>
</dbReference>
<keyword evidence="3" id="KW-1185">Reference proteome</keyword>
<dbReference type="RefSeq" id="WP_026979278.1">
    <property type="nucleotide sequence ID" value="NZ_AUCZ01000003.1"/>
</dbReference>
<keyword evidence="2" id="KW-0223">Dioxygenase</keyword>
<sequence length="135" mass="15272">MKSQIFINLPVKDLQKAMAFYTAIGFTNNPGFTDETAACMVFSEEIFVMLLTHDRFKSFIAKEMGDTTKTTSVINSLSMESVAKMNETADNALKAGGTEPTEPKDYGFMQQRSFEDLDGNFWEVFYMDMSKLPQQ</sequence>
<feature type="domain" description="VOC" evidence="1">
    <location>
        <begin position="3"/>
        <end position="127"/>
    </location>
</feature>
<dbReference type="Pfam" id="PF22677">
    <property type="entry name" value="Ble-like_N"/>
    <property type="match status" value="1"/>
</dbReference>
<dbReference type="PANTHER" id="PTHR36503">
    <property type="entry name" value="BLR2520 PROTEIN"/>
    <property type="match status" value="1"/>
</dbReference>
<protein>
    <submittedName>
        <fullName evidence="2">Extradiol dioxygenase</fullName>
    </submittedName>
</protein>
<evidence type="ECO:0000313" key="3">
    <source>
        <dbReference type="Proteomes" id="UP000030121"/>
    </source>
</evidence>
<dbReference type="PROSITE" id="PS51819">
    <property type="entry name" value="VOC"/>
    <property type="match status" value="1"/>
</dbReference>
<organism evidence="2 3">
    <name type="scientific">Flavobacterium suncheonense GH29-5 = DSM 17707</name>
    <dbReference type="NCBI Taxonomy" id="1121899"/>
    <lineage>
        <taxon>Bacteria</taxon>
        <taxon>Pseudomonadati</taxon>
        <taxon>Bacteroidota</taxon>
        <taxon>Flavobacteriia</taxon>
        <taxon>Flavobacteriales</taxon>
        <taxon>Flavobacteriaceae</taxon>
        <taxon>Flavobacterium</taxon>
    </lineage>
</organism>
<dbReference type="InterPro" id="IPR037523">
    <property type="entry name" value="VOC_core"/>
</dbReference>
<dbReference type="GO" id="GO:0051213">
    <property type="term" value="F:dioxygenase activity"/>
    <property type="evidence" value="ECO:0007669"/>
    <property type="project" value="UniProtKB-KW"/>
</dbReference>
<dbReference type="PANTHER" id="PTHR36503:SF2">
    <property type="entry name" value="BLR2408 PROTEIN"/>
    <property type="match status" value="1"/>
</dbReference>
<dbReference type="EMBL" id="JRLW01000008">
    <property type="protein sequence ID" value="KGO89480.1"/>
    <property type="molecule type" value="Genomic_DNA"/>
</dbReference>
<keyword evidence="2" id="KW-0560">Oxidoreductase</keyword>
<dbReference type="eggNOG" id="COG3607">
    <property type="taxonomic scope" value="Bacteria"/>
</dbReference>